<dbReference type="Proteomes" id="UP001630127">
    <property type="component" value="Unassembled WGS sequence"/>
</dbReference>
<feature type="domain" description="Reverse transcriptase Ty1/copia-type" evidence="1">
    <location>
        <begin position="6"/>
        <end position="168"/>
    </location>
</feature>
<evidence type="ECO:0000313" key="2">
    <source>
        <dbReference type="EMBL" id="KAL3509738.1"/>
    </source>
</evidence>
<protein>
    <recommendedName>
        <fullName evidence="1">Reverse transcriptase Ty1/copia-type domain-containing protein</fullName>
    </recommendedName>
</protein>
<accession>A0ABD2YS09</accession>
<dbReference type="InterPro" id="IPR043502">
    <property type="entry name" value="DNA/RNA_pol_sf"/>
</dbReference>
<name>A0ABD2YS09_9GENT</name>
<dbReference type="Pfam" id="PF07727">
    <property type="entry name" value="RVT_2"/>
    <property type="match status" value="1"/>
</dbReference>
<keyword evidence="3" id="KW-1185">Reference proteome</keyword>
<proteinExistence type="predicted"/>
<dbReference type="SUPFAM" id="SSF56672">
    <property type="entry name" value="DNA/RNA polymerases"/>
    <property type="match status" value="1"/>
</dbReference>
<dbReference type="InterPro" id="IPR013103">
    <property type="entry name" value="RVT_2"/>
</dbReference>
<reference evidence="2 3" key="1">
    <citation type="submission" date="2024-11" db="EMBL/GenBank/DDBJ databases">
        <title>A near-complete genome assembly of Cinchona calisaya.</title>
        <authorList>
            <person name="Lian D.C."/>
            <person name="Zhao X.W."/>
            <person name="Wei L."/>
        </authorList>
    </citation>
    <scope>NUCLEOTIDE SEQUENCE [LARGE SCALE GENOMIC DNA]</scope>
    <source>
        <tissue evidence="2">Nenye</tissue>
    </source>
</reference>
<gene>
    <name evidence="2" type="ORF">ACH5RR_029139</name>
</gene>
<dbReference type="EMBL" id="JBJUIK010000012">
    <property type="protein sequence ID" value="KAL3509738.1"/>
    <property type="molecule type" value="Genomic_DNA"/>
</dbReference>
<comment type="caution">
    <text evidence="2">The sequence shown here is derived from an EMBL/GenBank/DDBJ whole genome shotgun (WGS) entry which is preliminary data.</text>
</comment>
<evidence type="ECO:0000313" key="3">
    <source>
        <dbReference type="Proteomes" id="UP001630127"/>
    </source>
</evidence>
<organism evidence="2 3">
    <name type="scientific">Cinchona calisaya</name>
    <dbReference type="NCBI Taxonomy" id="153742"/>
    <lineage>
        <taxon>Eukaryota</taxon>
        <taxon>Viridiplantae</taxon>
        <taxon>Streptophyta</taxon>
        <taxon>Embryophyta</taxon>
        <taxon>Tracheophyta</taxon>
        <taxon>Spermatophyta</taxon>
        <taxon>Magnoliopsida</taxon>
        <taxon>eudicotyledons</taxon>
        <taxon>Gunneridae</taxon>
        <taxon>Pentapetalae</taxon>
        <taxon>asterids</taxon>
        <taxon>lamiids</taxon>
        <taxon>Gentianales</taxon>
        <taxon>Rubiaceae</taxon>
        <taxon>Cinchonoideae</taxon>
        <taxon>Cinchoneae</taxon>
        <taxon>Cinchona</taxon>
    </lineage>
</organism>
<sequence>MDGNLITYKAQLVSKGYTQRQRVDFDETFSLVAMLKSIRTYYKYEILQMDVQTAFLNENLQEEGKMIQLEGFISTDTNKVCKLQRFIYGLKQVSRSWNIRFDEIIKEFEFIKNKDEPCVYKKVSRSTIVFLILYVGDILLIGNNIHILQSVKVWLSKNFSMKYLREATYIPGMRN</sequence>
<evidence type="ECO:0000259" key="1">
    <source>
        <dbReference type="Pfam" id="PF07727"/>
    </source>
</evidence>
<dbReference type="AlphaFoldDB" id="A0ABD2YS09"/>